<evidence type="ECO:0000256" key="5">
    <source>
        <dbReference type="ARBA" id="ARBA00023163"/>
    </source>
</evidence>
<dbReference type="PANTHER" id="PTHR30437:SF4">
    <property type="entry name" value="TRANSCRIPTION ELONGATION FACTOR GREA"/>
    <property type="match status" value="1"/>
</dbReference>
<dbReference type="SMR" id="A0A660HM62"/>
<dbReference type="NCBIfam" id="NF001263">
    <property type="entry name" value="PRK00226.1-4"/>
    <property type="match status" value="1"/>
</dbReference>
<evidence type="ECO:0000313" key="12">
    <source>
        <dbReference type="EMBL" id="AYJ01127.1"/>
    </source>
</evidence>
<dbReference type="AlphaFoldDB" id="A0A660HM62"/>
<comment type="similarity">
    <text evidence="1 8 9">Belongs to the GreA/GreB family.</text>
</comment>
<dbReference type="GO" id="GO:0006354">
    <property type="term" value="P:DNA-templated transcription elongation"/>
    <property type="evidence" value="ECO:0007669"/>
    <property type="project" value="TreeGrafter"/>
</dbReference>
<dbReference type="InterPro" id="IPR036805">
    <property type="entry name" value="Tscrpt_elong_fac_GreA/B_N_sf"/>
</dbReference>
<dbReference type="FunFam" id="1.10.287.180:FF:000001">
    <property type="entry name" value="Transcription elongation factor GreA"/>
    <property type="match status" value="1"/>
</dbReference>
<evidence type="ECO:0000256" key="4">
    <source>
        <dbReference type="ARBA" id="ARBA00023125"/>
    </source>
</evidence>
<sequence>MNKNKKNYELTQSGVDQLKVELEHLINVKRHENLEAIKEAREQGDLSENADYSAARDEQAFIETRILEIQNILKNVKIIDTYSTNKEINIGKTVTLQFLDNMKEQTLHLVGVLEVNPFMNKISIESPIGQSIQGYQEGDQVLVKTETGKSFKVNILKVE</sequence>
<evidence type="ECO:0000259" key="10">
    <source>
        <dbReference type="Pfam" id="PF01272"/>
    </source>
</evidence>
<dbReference type="NCBIfam" id="TIGR01462">
    <property type="entry name" value="greA"/>
    <property type="match status" value="1"/>
</dbReference>
<dbReference type="RefSeq" id="WP_121463857.1">
    <property type="nucleotide sequence ID" value="NZ_CP025121.1"/>
</dbReference>
<dbReference type="GO" id="GO:0003677">
    <property type="term" value="F:DNA binding"/>
    <property type="evidence" value="ECO:0007669"/>
    <property type="project" value="UniProtKB-UniRule"/>
</dbReference>
<proteinExistence type="inferred from homology"/>
<dbReference type="InterPro" id="IPR036953">
    <property type="entry name" value="GreA/GreB_C_sf"/>
</dbReference>
<dbReference type="SUPFAM" id="SSF46557">
    <property type="entry name" value="GreA transcript cleavage protein, N-terminal domain"/>
    <property type="match status" value="1"/>
</dbReference>
<dbReference type="InterPro" id="IPR018151">
    <property type="entry name" value="TF_GreA/GreB_CS"/>
</dbReference>
<keyword evidence="5 8" id="KW-0804">Transcription</keyword>
<dbReference type="InterPro" id="IPR028624">
    <property type="entry name" value="Tscrpt_elong_fac_GreA/B"/>
</dbReference>
<dbReference type="Pfam" id="PF01272">
    <property type="entry name" value="GreA_GreB"/>
    <property type="match status" value="1"/>
</dbReference>
<protein>
    <recommendedName>
        <fullName evidence="2 8">Transcription elongation factor GreA</fullName>
    </recommendedName>
    <alternativeName>
        <fullName evidence="7 8">Transcript cleavage factor GreA</fullName>
    </alternativeName>
</protein>
<evidence type="ECO:0000256" key="6">
    <source>
        <dbReference type="ARBA" id="ARBA00024916"/>
    </source>
</evidence>
<evidence type="ECO:0000259" key="11">
    <source>
        <dbReference type="Pfam" id="PF03449"/>
    </source>
</evidence>
<feature type="domain" description="Transcription elongation factor GreA/GreB C-terminal" evidence="10">
    <location>
        <begin position="84"/>
        <end position="159"/>
    </location>
</feature>
<keyword evidence="12" id="KW-0648">Protein biosynthesis</keyword>
<dbReference type="OrthoDB" id="9808774at2"/>
<gene>
    <name evidence="8" type="primary">greA</name>
    <name evidence="12" type="ORF">CWO85_01070</name>
</gene>
<evidence type="ECO:0000256" key="8">
    <source>
        <dbReference type="HAMAP-Rule" id="MF_00105"/>
    </source>
</evidence>
<evidence type="ECO:0000256" key="9">
    <source>
        <dbReference type="RuleBase" id="RU000556"/>
    </source>
</evidence>
<dbReference type="GO" id="GO:0032784">
    <property type="term" value="P:regulation of DNA-templated transcription elongation"/>
    <property type="evidence" value="ECO:0007669"/>
    <property type="project" value="UniProtKB-UniRule"/>
</dbReference>
<dbReference type="Gene3D" id="3.10.50.30">
    <property type="entry name" value="Transcription elongation factor, GreA/GreB, C-terminal domain"/>
    <property type="match status" value="1"/>
</dbReference>
<dbReference type="InterPro" id="IPR023459">
    <property type="entry name" value="Tscrpt_elong_fac_GreA/B_fam"/>
</dbReference>
<reference evidence="12 13" key="1">
    <citation type="journal article" date="2018" name="BMC Genomics">
        <title>Comparative genome analysis of jujube witches'-broom Phytoplasma, an obligate pathogen that causes jujube witches'-broom disease.</title>
        <authorList>
            <person name="Wang J."/>
            <person name="Song L."/>
            <person name="Jiao Q."/>
            <person name="Yang S."/>
            <person name="Gao R."/>
            <person name="Lu X."/>
            <person name="Zhou G."/>
        </authorList>
    </citation>
    <scope>NUCLEOTIDE SEQUENCE [LARGE SCALE GENOMIC DNA]</scope>
    <source>
        <strain evidence="12">Jwb-nky</strain>
    </source>
</reference>
<dbReference type="SUPFAM" id="SSF54534">
    <property type="entry name" value="FKBP-like"/>
    <property type="match status" value="1"/>
</dbReference>
<dbReference type="InterPro" id="IPR001437">
    <property type="entry name" value="Tscrpt_elong_fac_GreA/B_C"/>
</dbReference>
<comment type="function">
    <text evidence="6 8 9">Necessary for efficient RNA polymerase transcription elongation past template-encoded arresting sites. The arresting sites in DNA have the property of trapping a certain fraction of elongating RNA polymerases that pass through, resulting in locked ternary complexes. Cleavage of the nascent transcript by cleavage factors such as GreA or GreB allows the resumption of elongation from the new 3'terminus. GreA releases sequences of 2 to 3 nucleotides.</text>
</comment>
<dbReference type="PANTHER" id="PTHR30437">
    <property type="entry name" value="TRANSCRIPTION ELONGATION FACTOR GREA"/>
    <property type="match status" value="1"/>
</dbReference>
<keyword evidence="13" id="KW-1185">Reference proteome</keyword>
<dbReference type="Pfam" id="PF03449">
    <property type="entry name" value="GreA_GreB_N"/>
    <property type="match status" value="1"/>
</dbReference>
<name>A0A660HM62_ZIZJU</name>
<keyword evidence="12" id="KW-0251">Elongation factor</keyword>
<dbReference type="Gene3D" id="1.10.287.180">
    <property type="entry name" value="Transcription elongation factor, GreA/GreB, N-terminal domain"/>
    <property type="match status" value="1"/>
</dbReference>
<dbReference type="HAMAP" id="MF_00105">
    <property type="entry name" value="GreA_GreB"/>
    <property type="match status" value="1"/>
</dbReference>
<dbReference type="InterPro" id="IPR022691">
    <property type="entry name" value="Tscrpt_elong_fac_GreA/B_N"/>
</dbReference>
<evidence type="ECO:0000256" key="7">
    <source>
        <dbReference type="ARBA" id="ARBA00030776"/>
    </source>
</evidence>
<organism evidence="12 13">
    <name type="scientific">Ziziphus jujuba witches'-broom phytoplasma</name>
    <dbReference type="NCBI Taxonomy" id="135727"/>
    <lineage>
        <taxon>Bacteria</taxon>
        <taxon>Bacillati</taxon>
        <taxon>Mycoplasmatota</taxon>
        <taxon>Mollicutes</taxon>
        <taxon>Acholeplasmatales</taxon>
        <taxon>Acholeplasmataceae</taxon>
        <taxon>Candidatus Phytoplasma</taxon>
        <taxon>16SrV (Elm yellows group)</taxon>
    </lineage>
</organism>
<evidence type="ECO:0000256" key="1">
    <source>
        <dbReference type="ARBA" id="ARBA00008213"/>
    </source>
</evidence>
<evidence type="ECO:0000313" key="13">
    <source>
        <dbReference type="Proteomes" id="UP000272462"/>
    </source>
</evidence>
<dbReference type="PROSITE" id="PS00829">
    <property type="entry name" value="GREAB_1"/>
    <property type="match status" value="1"/>
</dbReference>
<dbReference type="GO" id="GO:0003746">
    <property type="term" value="F:translation elongation factor activity"/>
    <property type="evidence" value="ECO:0007669"/>
    <property type="project" value="UniProtKB-KW"/>
</dbReference>
<evidence type="ECO:0000256" key="3">
    <source>
        <dbReference type="ARBA" id="ARBA00023015"/>
    </source>
</evidence>
<dbReference type="Proteomes" id="UP000272462">
    <property type="component" value="Chromosome"/>
</dbReference>
<keyword evidence="3 8" id="KW-0805">Transcription regulation</keyword>
<feature type="domain" description="Transcription elongation factor GreA/GreB N-terminal" evidence="11">
    <location>
        <begin position="10"/>
        <end position="78"/>
    </location>
</feature>
<accession>A0A660HM62</accession>
<dbReference type="PIRSF" id="PIRSF006092">
    <property type="entry name" value="GreA_GreB"/>
    <property type="match status" value="1"/>
</dbReference>
<dbReference type="KEGG" id="pzi:CWO85_01070"/>
<evidence type="ECO:0000256" key="2">
    <source>
        <dbReference type="ARBA" id="ARBA00013729"/>
    </source>
</evidence>
<dbReference type="GO" id="GO:0070063">
    <property type="term" value="F:RNA polymerase binding"/>
    <property type="evidence" value="ECO:0007669"/>
    <property type="project" value="InterPro"/>
</dbReference>
<keyword evidence="4 8" id="KW-0238">DNA-binding</keyword>
<dbReference type="EMBL" id="CP025121">
    <property type="protein sequence ID" value="AYJ01127.1"/>
    <property type="molecule type" value="Genomic_DNA"/>
</dbReference>
<dbReference type="InterPro" id="IPR006359">
    <property type="entry name" value="Tscrpt_elong_fac_GreA"/>
</dbReference>